<dbReference type="UniPathway" id="UPA00143"/>
<keyword evidence="9" id="KW-0862">Zinc</keyword>
<keyword evidence="15" id="KW-1185">Reference proteome</keyword>
<dbReference type="SUPFAM" id="SSF49599">
    <property type="entry name" value="TRAF domain-like"/>
    <property type="match status" value="1"/>
</dbReference>
<evidence type="ECO:0000256" key="4">
    <source>
        <dbReference type="ARBA" id="ARBA00012483"/>
    </source>
</evidence>
<dbReference type="PANTHER" id="PTHR46632">
    <property type="entry name" value="E3 UBIQUITIN-PROTEIN LIGASE SINA-LIKE 4"/>
    <property type="match status" value="1"/>
</dbReference>
<feature type="non-terminal residue" evidence="14">
    <location>
        <position position="1"/>
    </location>
</feature>
<accession>R0GHN2</accession>
<dbReference type="Gene3D" id="3.30.40.10">
    <property type="entry name" value="Zinc/RING finger domain, C3HC4 (zinc finger)"/>
    <property type="match status" value="1"/>
</dbReference>
<keyword evidence="8" id="KW-0833">Ubl conjugation pathway</keyword>
<evidence type="ECO:0000256" key="9">
    <source>
        <dbReference type="ARBA" id="ARBA00022833"/>
    </source>
</evidence>
<evidence type="ECO:0000256" key="5">
    <source>
        <dbReference type="ARBA" id="ARBA00022679"/>
    </source>
</evidence>
<dbReference type="InterPro" id="IPR013083">
    <property type="entry name" value="Znf_RING/FYVE/PHD"/>
</dbReference>
<evidence type="ECO:0000256" key="12">
    <source>
        <dbReference type="SAM" id="MobiDB-lite"/>
    </source>
</evidence>
<dbReference type="GO" id="GO:0016567">
    <property type="term" value="P:protein ubiquitination"/>
    <property type="evidence" value="ECO:0007669"/>
    <property type="project" value="UniProtKB-UniPathway"/>
</dbReference>
<dbReference type="InterPro" id="IPR013010">
    <property type="entry name" value="Znf_SIAH"/>
</dbReference>
<feature type="region of interest" description="Disordered" evidence="12">
    <location>
        <begin position="1"/>
        <end position="95"/>
    </location>
</feature>
<evidence type="ECO:0000313" key="14">
    <source>
        <dbReference type="EMBL" id="EOA35377.1"/>
    </source>
</evidence>
<dbReference type="GO" id="GO:0008270">
    <property type="term" value="F:zinc ion binding"/>
    <property type="evidence" value="ECO:0007669"/>
    <property type="project" value="UniProtKB-KW"/>
</dbReference>
<dbReference type="Proteomes" id="UP000029121">
    <property type="component" value="Unassembled WGS sequence"/>
</dbReference>
<keyword evidence="6" id="KW-0479">Metal-binding</keyword>
<name>R0GHN2_9BRAS</name>
<dbReference type="PROSITE" id="PS51081">
    <property type="entry name" value="ZF_SIAH"/>
    <property type="match status" value="1"/>
</dbReference>
<evidence type="ECO:0000256" key="1">
    <source>
        <dbReference type="ARBA" id="ARBA00000900"/>
    </source>
</evidence>
<dbReference type="EMBL" id="KB870806">
    <property type="protein sequence ID" value="EOA35377.1"/>
    <property type="molecule type" value="Genomic_DNA"/>
</dbReference>
<comment type="function">
    <text evidence="10">E3 ubiquitin-protein ligase that mediates ubiquitination and subsequent proteasomal degradation of target proteins. E3 ubiquitin ligases accept ubiquitin from an E2 ubiquitin-conjugating enzyme in the form of a thioester and then directly transfers the ubiquitin to targeted substrates. It probably triggers the ubiquitin-mediated degradation of different substrates.</text>
</comment>
<keyword evidence="5" id="KW-0808">Transferase</keyword>
<dbReference type="PANTHER" id="PTHR46632:SF22">
    <property type="entry name" value="RING-TYPE E3 UBIQUITIN TRANSFERASE"/>
    <property type="match status" value="1"/>
</dbReference>
<comment type="catalytic activity">
    <reaction evidence="1">
        <text>S-ubiquitinyl-[E2 ubiquitin-conjugating enzyme]-L-cysteine + [acceptor protein]-L-lysine = [E2 ubiquitin-conjugating enzyme]-L-cysteine + N(6)-ubiquitinyl-[acceptor protein]-L-lysine.</text>
        <dbReference type="EC" id="2.3.2.27"/>
    </reaction>
</comment>
<evidence type="ECO:0000256" key="2">
    <source>
        <dbReference type="ARBA" id="ARBA00004906"/>
    </source>
</evidence>
<comment type="similarity">
    <text evidence="3">Belongs to the SINA (Seven in absentia) family.</text>
</comment>
<dbReference type="eggNOG" id="KOG3002">
    <property type="taxonomic scope" value="Eukaryota"/>
</dbReference>
<evidence type="ECO:0000256" key="3">
    <source>
        <dbReference type="ARBA" id="ARBA00009119"/>
    </source>
</evidence>
<dbReference type="InterPro" id="IPR049548">
    <property type="entry name" value="Sina-like_RING"/>
</dbReference>
<dbReference type="OrthoDB" id="1104619at2759"/>
<evidence type="ECO:0000259" key="13">
    <source>
        <dbReference type="PROSITE" id="PS51081"/>
    </source>
</evidence>
<protein>
    <recommendedName>
        <fullName evidence="4">RING-type E3 ubiquitin transferase</fullName>
        <ecNumber evidence="4">2.3.2.27</ecNumber>
    </recommendedName>
</protein>
<evidence type="ECO:0000256" key="8">
    <source>
        <dbReference type="ARBA" id="ARBA00022786"/>
    </source>
</evidence>
<reference evidence="15" key="1">
    <citation type="journal article" date="2013" name="Nat. Genet.">
        <title>The Capsella rubella genome and the genomic consequences of rapid mating system evolution.</title>
        <authorList>
            <person name="Slotte T."/>
            <person name="Hazzouri K.M."/>
            <person name="Agren J.A."/>
            <person name="Koenig D."/>
            <person name="Maumus F."/>
            <person name="Guo Y.L."/>
            <person name="Steige K."/>
            <person name="Platts A.E."/>
            <person name="Escobar J.S."/>
            <person name="Newman L.K."/>
            <person name="Wang W."/>
            <person name="Mandakova T."/>
            <person name="Vello E."/>
            <person name="Smith L.M."/>
            <person name="Henz S.R."/>
            <person name="Steffen J."/>
            <person name="Takuno S."/>
            <person name="Brandvain Y."/>
            <person name="Coop G."/>
            <person name="Andolfatto P."/>
            <person name="Hu T.T."/>
            <person name="Blanchette M."/>
            <person name="Clark R.M."/>
            <person name="Quesneville H."/>
            <person name="Nordborg M."/>
            <person name="Gaut B.S."/>
            <person name="Lysak M.A."/>
            <person name="Jenkins J."/>
            <person name="Grimwood J."/>
            <person name="Chapman J."/>
            <person name="Prochnik S."/>
            <person name="Shu S."/>
            <person name="Rokhsar D."/>
            <person name="Schmutz J."/>
            <person name="Weigel D."/>
            <person name="Wright S.I."/>
        </authorList>
    </citation>
    <scope>NUCLEOTIDE SEQUENCE [LARGE SCALE GENOMIC DNA]</scope>
    <source>
        <strain evidence="15">cv. Monte Gargano</strain>
    </source>
</reference>
<keyword evidence="7 11" id="KW-0863">Zinc-finger</keyword>
<dbReference type="AlphaFoldDB" id="R0GHN2"/>
<dbReference type="CDD" id="cd16571">
    <property type="entry name" value="RING-HC_SIAHs"/>
    <property type="match status" value="1"/>
</dbReference>
<dbReference type="KEGG" id="crb:17895657"/>
<evidence type="ECO:0000256" key="6">
    <source>
        <dbReference type="ARBA" id="ARBA00022723"/>
    </source>
</evidence>
<organism evidence="14 15">
    <name type="scientific">Capsella rubella</name>
    <dbReference type="NCBI Taxonomy" id="81985"/>
    <lineage>
        <taxon>Eukaryota</taxon>
        <taxon>Viridiplantae</taxon>
        <taxon>Streptophyta</taxon>
        <taxon>Embryophyta</taxon>
        <taxon>Tracheophyta</taxon>
        <taxon>Spermatophyta</taxon>
        <taxon>Magnoliopsida</taxon>
        <taxon>eudicotyledons</taxon>
        <taxon>Gunneridae</taxon>
        <taxon>Pentapetalae</taxon>
        <taxon>rosids</taxon>
        <taxon>malvids</taxon>
        <taxon>Brassicales</taxon>
        <taxon>Brassicaceae</taxon>
        <taxon>Camelineae</taxon>
        <taxon>Capsella</taxon>
    </lineage>
</organism>
<evidence type="ECO:0000256" key="11">
    <source>
        <dbReference type="PROSITE-ProRule" id="PRU00455"/>
    </source>
</evidence>
<evidence type="ECO:0000256" key="10">
    <source>
        <dbReference type="ARBA" id="ARBA00024004"/>
    </source>
</evidence>
<feature type="compositionally biased region" description="Acidic residues" evidence="12">
    <location>
        <begin position="36"/>
        <end position="75"/>
    </location>
</feature>
<dbReference type="InterPro" id="IPR044286">
    <property type="entry name" value="SINL_plant"/>
</dbReference>
<proteinExistence type="inferred from homology"/>
<dbReference type="GO" id="GO:0061630">
    <property type="term" value="F:ubiquitin protein ligase activity"/>
    <property type="evidence" value="ECO:0007669"/>
    <property type="project" value="UniProtKB-EC"/>
</dbReference>
<dbReference type="Pfam" id="PF21361">
    <property type="entry name" value="Sina_ZnF"/>
    <property type="match status" value="1"/>
</dbReference>
<evidence type="ECO:0000313" key="15">
    <source>
        <dbReference type="Proteomes" id="UP000029121"/>
    </source>
</evidence>
<dbReference type="STRING" id="81985.R0GHN2"/>
<dbReference type="EC" id="2.3.2.27" evidence="4"/>
<gene>
    <name evidence="14" type="ORF">CARUB_v10020574mg</name>
</gene>
<comment type="pathway">
    <text evidence="2">Protein modification; protein ubiquitination.</text>
</comment>
<feature type="compositionally biased region" description="Low complexity" evidence="12">
    <location>
        <begin position="80"/>
        <end position="95"/>
    </location>
</feature>
<evidence type="ECO:0000256" key="7">
    <source>
        <dbReference type="ARBA" id="ARBA00022771"/>
    </source>
</evidence>
<feature type="domain" description="SIAH-type" evidence="13">
    <location>
        <begin position="158"/>
        <end position="216"/>
    </location>
</feature>
<sequence length="348" mass="38770">NSATGVRIFEMARTGEDDGARAGNNLSPKRQRLPCPDEDEDEEDDADFEPACITEDEDDDDDDEELEDIEEEEVEEVVKDAQSGSQSSSSSSQSVKLQSSDVLDCPTCFEPLNKPIYQCTNGHLACSSCCKRLNKRCSFCRSHIGDIRCRAMEKVIEASIVPCRNAKYGCKETTTYCKQSSHEKVCFFAECSCPVPNCNYIGSYMNLKAHACAVHSWGDEGGLHPVKLDCPILFCMNLRKLKTVVLKEEKEGDLIVLQAFEGSKGVNVTVNRIAPLAPAIPNLSCSLARLDQFRTVRIGTIMQKIQKVREQIHPEDDVLSIPLKMMAGLEHCWKIQICIGNGYKYTHI</sequence>
<dbReference type="Pfam" id="PF21362">
    <property type="entry name" value="Sina_RING"/>
    <property type="match status" value="1"/>
</dbReference>